<name>A0A1H3N1T6_9RHOB</name>
<dbReference type="OrthoDB" id="7365442at2"/>
<accession>A0A1H3N1T6</accession>
<evidence type="ECO:0000313" key="2">
    <source>
        <dbReference type="EMBL" id="SDY82768.1"/>
    </source>
</evidence>
<dbReference type="EMBL" id="FNPX01000003">
    <property type="protein sequence ID" value="SDY82768.1"/>
    <property type="molecule type" value="Genomic_DNA"/>
</dbReference>
<dbReference type="SUPFAM" id="SSF52317">
    <property type="entry name" value="Class I glutamine amidotransferase-like"/>
    <property type="match status" value="1"/>
</dbReference>
<reference evidence="3" key="1">
    <citation type="submission" date="2016-10" db="EMBL/GenBank/DDBJ databases">
        <authorList>
            <person name="Varghese N."/>
            <person name="Submissions S."/>
        </authorList>
    </citation>
    <scope>NUCLEOTIDE SEQUENCE [LARGE SCALE GENOMIC DNA]</scope>
    <source>
        <strain evidence="3">DSM 100420</strain>
    </source>
</reference>
<dbReference type="RefSeq" id="WP_092643683.1">
    <property type="nucleotide sequence ID" value="NZ_FNPX01000003.1"/>
</dbReference>
<evidence type="ECO:0000313" key="3">
    <source>
        <dbReference type="Proteomes" id="UP000198914"/>
    </source>
</evidence>
<dbReference type="Proteomes" id="UP000198914">
    <property type="component" value="Unassembled WGS sequence"/>
</dbReference>
<dbReference type="PROSITE" id="PS51273">
    <property type="entry name" value="GATASE_TYPE_1"/>
    <property type="match status" value="1"/>
</dbReference>
<dbReference type="STRING" id="1244108.SAMN05444004_103242"/>
<dbReference type="GO" id="GO:0005829">
    <property type="term" value="C:cytosol"/>
    <property type="evidence" value="ECO:0007669"/>
    <property type="project" value="TreeGrafter"/>
</dbReference>
<keyword evidence="3" id="KW-1185">Reference proteome</keyword>
<dbReference type="Pfam" id="PF00117">
    <property type="entry name" value="GATase"/>
    <property type="match status" value="1"/>
</dbReference>
<feature type="domain" description="Glutamine amidotransferase" evidence="1">
    <location>
        <begin position="51"/>
        <end position="178"/>
    </location>
</feature>
<evidence type="ECO:0000259" key="1">
    <source>
        <dbReference type="Pfam" id="PF00117"/>
    </source>
</evidence>
<dbReference type="AlphaFoldDB" id="A0A1H3N1T6"/>
<dbReference type="InterPro" id="IPR029062">
    <property type="entry name" value="Class_I_gatase-like"/>
</dbReference>
<dbReference type="InterPro" id="IPR044992">
    <property type="entry name" value="ChyE-like"/>
</dbReference>
<dbReference type="PANTHER" id="PTHR42695:SF5">
    <property type="entry name" value="GLUTAMINE AMIDOTRANSFERASE YLR126C-RELATED"/>
    <property type="match status" value="1"/>
</dbReference>
<organism evidence="2 3">
    <name type="scientific">Jannaschia faecimaris</name>
    <dbReference type="NCBI Taxonomy" id="1244108"/>
    <lineage>
        <taxon>Bacteria</taxon>
        <taxon>Pseudomonadati</taxon>
        <taxon>Pseudomonadota</taxon>
        <taxon>Alphaproteobacteria</taxon>
        <taxon>Rhodobacterales</taxon>
        <taxon>Roseobacteraceae</taxon>
        <taxon>Jannaschia</taxon>
    </lineage>
</organism>
<dbReference type="CDD" id="cd01741">
    <property type="entry name" value="GATase1_1"/>
    <property type="match status" value="1"/>
</dbReference>
<dbReference type="InterPro" id="IPR017926">
    <property type="entry name" value="GATASE"/>
</dbReference>
<proteinExistence type="predicted"/>
<gene>
    <name evidence="2" type="ORF">SAMN05444004_103242</name>
</gene>
<dbReference type="Gene3D" id="3.40.50.880">
    <property type="match status" value="1"/>
</dbReference>
<protein>
    <submittedName>
        <fullName evidence="2">GMP synthase (Glutamine-hydrolysing)</fullName>
    </submittedName>
</protein>
<sequence>MKIGILQTGHIAPEFQPTREDFDTMFAQLLNGYGFEFVSYDVENMVFPEAPQDCDGWLITGSRHGVYEDHTFIAPLEQFIRDIYVADIPLVGICFGHQIVAQALGGTVVKFDGGWALGRHEYTLAGGQTVVLNAWHQDQVIALPEVATRLAASPFCENAILAYGNRAFTVQAHPEYSNDLIRDYVTVRRGTGTYPDDRMTQAEANTTLPTDDAKLAKAIAQFFLTRTSHVEA</sequence>
<dbReference type="PANTHER" id="PTHR42695">
    <property type="entry name" value="GLUTAMINE AMIDOTRANSFERASE YLR126C-RELATED"/>
    <property type="match status" value="1"/>
</dbReference>